<feature type="compositionally biased region" description="Pro residues" evidence="12">
    <location>
        <begin position="595"/>
        <end position="613"/>
    </location>
</feature>
<feature type="compositionally biased region" description="Low complexity" evidence="12">
    <location>
        <begin position="506"/>
        <end position="518"/>
    </location>
</feature>
<evidence type="ECO:0000256" key="4">
    <source>
        <dbReference type="ARBA" id="ARBA00022723"/>
    </source>
</evidence>
<dbReference type="KEGG" id="bpg:Bathy18g01380"/>
<reference evidence="15 16" key="1">
    <citation type="submission" date="2011-10" db="EMBL/GenBank/DDBJ databases">
        <authorList>
            <person name="Genoscope - CEA"/>
        </authorList>
    </citation>
    <scope>NUCLEOTIDE SEQUENCE [LARGE SCALE GENOMIC DNA]</scope>
    <source>
        <strain evidence="15 16">RCC 1105</strain>
    </source>
</reference>
<dbReference type="Gene3D" id="3.30.1370.10">
    <property type="entry name" value="K Homology domain, type 1"/>
    <property type="match status" value="1"/>
</dbReference>
<dbReference type="InterPro" id="IPR032570">
    <property type="entry name" value="SF1-HH"/>
</dbReference>
<dbReference type="Pfam" id="PF22675">
    <property type="entry name" value="KH-I_KHDC4-BBP"/>
    <property type="match status" value="1"/>
</dbReference>
<evidence type="ECO:0000256" key="11">
    <source>
        <dbReference type="RuleBase" id="RU367126"/>
    </source>
</evidence>
<dbReference type="GO" id="GO:0008270">
    <property type="term" value="F:zinc ion binding"/>
    <property type="evidence" value="ECO:0007669"/>
    <property type="project" value="UniProtKB-UniRule"/>
</dbReference>
<keyword evidence="5 11" id="KW-0863">Zinc-finger</keyword>
<feature type="compositionally biased region" description="Pro residues" evidence="12">
    <location>
        <begin position="637"/>
        <end position="650"/>
    </location>
</feature>
<dbReference type="InterPro" id="IPR036612">
    <property type="entry name" value="KH_dom_type_1_sf"/>
</dbReference>
<feature type="compositionally biased region" description="Basic and acidic residues" evidence="12">
    <location>
        <begin position="29"/>
        <end position="41"/>
    </location>
</feature>
<dbReference type="GeneID" id="19010861"/>
<protein>
    <recommendedName>
        <fullName evidence="11">Branchpoint-bridging protein</fullName>
    </recommendedName>
</protein>
<keyword evidence="11" id="KW-0747">Spliceosome</keyword>
<dbReference type="OrthoDB" id="497369at2759"/>
<feature type="compositionally biased region" description="Low complexity" evidence="12">
    <location>
        <begin position="107"/>
        <end position="119"/>
    </location>
</feature>
<feature type="region of interest" description="Disordered" evidence="12">
    <location>
        <begin position="188"/>
        <end position="214"/>
    </location>
</feature>
<dbReference type="EMBL" id="FO082261">
    <property type="protein sequence ID" value="CCO20668.1"/>
    <property type="molecule type" value="Genomic_DNA"/>
</dbReference>
<dbReference type="GO" id="GO:0000398">
    <property type="term" value="P:mRNA splicing, via spliceosome"/>
    <property type="evidence" value="ECO:0007669"/>
    <property type="project" value="UniProtKB-UniRule"/>
</dbReference>
<feature type="region of interest" description="Disordered" evidence="12">
    <location>
        <begin position="467"/>
        <end position="528"/>
    </location>
</feature>
<dbReference type="PANTHER" id="PTHR11208">
    <property type="entry name" value="RNA-BINDING PROTEIN RELATED"/>
    <property type="match status" value="1"/>
</dbReference>
<feature type="compositionally biased region" description="Basic and acidic residues" evidence="12">
    <location>
        <begin position="68"/>
        <end position="80"/>
    </location>
</feature>
<dbReference type="PANTHER" id="PTHR11208:SF45">
    <property type="entry name" value="SPLICING FACTOR 1"/>
    <property type="match status" value="1"/>
</dbReference>
<dbReference type="AlphaFoldDB" id="K8FDP9"/>
<feature type="domain" description="CCHC-type" evidence="14">
    <location>
        <begin position="379"/>
        <end position="395"/>
    </location>
</feature>
<dbReference type="Proteomes" id="UP000198341">
    <property type="component" value="Chromosome 18"/>
</dbReference>
<dbReference type="RefSeq" id="XP_007508177.1">
    <property type="nucleotide sequence ID" value="XM_007508115.1"/>
</dbReference>
<evidence type="ECO:0000256" key="9">
    <source>
        <dbReference type="ARBA" id="ARBA00023242"/>
    </source>
</evidence>
<comment type="function">
    <text evidence="11">Necessary for the splicing of pre-mRNA. Has a role in the recognition of the branch site (5'-UACUAAC-3'), the pyrimidine tract and the 3'-splice site at the 3'-end of introns.</text>
</comment>
<dbReference type="InterPro" id="IPR001878">
    <property type="entry name" value="Znf_CCHC"/>
</dbReference>
<keyword evidence="9 11" id="KW-0539">Nucleus</keyword>
<dbReference type="CDD" id="cd02395">
    <property type="entry name" value="KH-I_BBP"/>
    <property type="match status" value="1"/>
</dbReference>
<sequence>MPSSSPKRVDDDDTQGIAAAVAIADEAEKETLETKRETKEEKRRKRKSRWESHHQNHSNALMDDEETEKERKRTDTEEGKTFAFPPPPPLPNNNSTTNNNEFGGGVSSSLLGLPPGMGLTIVPSSERNNNNNSNNNISLDLDPSKIFKHLAAKGFGQNTDVLNGLTRQPHENPVVEDHYKRFYDLSGKLQRREFTDPRPERERSPSPPPKYDKVTGFKINSRELRVRDKIRKERNRVCEFLLKNDPENFTAPQDYRPEKKTRKLFVPEKEYPGYNFVGLIIGPRGNTQKRLQRETNTRIVLRGKGCIKGNASRDNRTDYKEDEPLHVVIEGDTDEAVDMAAEMVQKILTPIDEGYNHHKRAQLKELAMINGTFQDRPEYCLICGGMGHSGVHCPENENNKLVGFKAGVACAICGDGGHPTGDCPMKGKGTTNGGGGGNTTNNKIPQELTKEYQNFLSEIGVNDPTAVANEDQEKSEKKKIQSGLPPPPVYLKDKAVTGGLPPPPNRNNSNNNLLHQPPRFGAGGGGGAGVGYGGIPPMNMMMQQQQFGGGGGGSGTGGVGPAFLGGIMPPLGTGIPPPPPPPIGSTPTTIANVNVPPPPPSDGTAGVPPPIPDAPSVGFVPPPPPPMPVEEGELGTVPPPPPPPPPEGAY</sequence>
<evidence type="ECO:0000256" key="1">
    <source>
        <dbReference type="ARBA" id="ARBA00004123"/>
    </source>
</evidence>
<keyword evidence="8 11" id="KW-0508">mRNA splicing</keyword>
<dbReference type="eggNOG" id="KOG0119">
    <property type="taxonomic scope" value="Eukaryota"/>
</dbReference>
<feature type="compositionally biased region" description="Basic and acidic residues" evidence="12">
    <location>
        <begin position="190"/>
        <end position="214"/>
    </location>
</feature>
<evidence type="ECO:0000256" key="10">
    <source>
        <dbReference type="PROSITE-ProRule" id="PRU00117"/>
    </source>
</evidence>
<comment type="similarity">
    <text evidence="2 11">Belongs to the BBP/SF1 family.</text>
</comment>
<evidence type="ECO:0000256" key="2">
    <source>
        <dbReference type="ARBA" id="ARBA00010382"/>
    </source>
</evidence>
<comment type="subcellular location">
    <subcellularLocation>
        <location evidence="1 11">Nucleus</location>
    </subcellularLocation>
</comment>
<evidence type="ECO:0000259" key="13">
    <source>
        <dbReference type="SMART" id="SM00322"/>
    </source>
</evidence>
<dbReference type="GO" id="GO:0005681">
    <property type="term" value="C:spliceosomal complex"/>
    <property type="evidence" value="ECO:0007669"/>
    <property type="project" value="UniProtKB-KW"/>
</dbReference>
<evidence type="ECO:0000256" key="8">
    <source>
        <dbReference type="ARBA" id="ARBA00023187"/>
    </source>
</evidence>
<evidence type="ECO:0000256" key="12">
    <source>
        <dbReference type="SAM" id="MobiDB-lite"/>
    </source>
</evidence>
<proteinExistence type="inferred from homology"/>
<feature type="region of interest" description="Disordered" evidence="12">
    <location>
        <begin position="1"/>
        <end position="138"/>
    </location>
</feature>
<feature type="region of interest" description="Disordered" evidence="12">
    <location>
        <begin position="576"/>
        <end position="650"/>
    </location>
</feature>
<keyword evidence="16" id="KW-1185">Reference proteome</keyword>
<evidence type="ECO:0000313" key="16">
    <source>
        <dbReference type="Proteomes" id="UP000198341"/>
    </source>
</evidence>
<feature type="domain" description="CCHC-type" evidence="14">
    <location>
        <begin position="409"/>
        <end position="425"/>
    </location>
</feature>
<keyword evidence="3 11" id="KW-0507">mRNA processing</keyword>
<dbReference type="PROSITE" id="PS50084">
    <property type="entry name" value="KH_TYPE_1"/>
    <property type="match status" value="1"/>
</dbReference>
<dbReference type="SMART" id="SM00322">
    <property type="entry name" value="KH"/>
    <property type="match status" value="1"/>
</dbReference>
<evidence type="ECO:0000256" key="5">
    <source>
        <dbReference type="ARBA" id="ARBA00022771"/>
    </source>
</evidence>
<dbReference type="Pfam" id="PF16275">
    <property type="entry name" value="SF1-HH"/>
    <property type="match status" value="1"/>
</dbReference>
<dbReference type="Gene3D" id="6.10.140.1790">
    <property type="match status" value="1"/>
</dbReference>
<dbReference type="InterPro" id="IPR055256">
    <property type="entry name" value="KH_1_KHDC4/BBP-like"/>
</dbReference>
<keyword evidence="4 11" id="KW-0479">Metal-binding</keyword>
<dbReference type="SUPFAM" id="SSF54791">
    <property type="entry name" value="Eukaryotic type KH-domain (KH-domain type I)"/>
    <property type="match status" value="1"/>
</dbReference>
<dbReference type="GO" id="GO:0045131">
    <property type="term" value="F:pre-mRNA branch point binding"/>
    <property type="evidence" value="ECO:0007669"/>
    <property type="project" value="UniProtKB-UniRule"/>
</dbReference>
<dbReference type="STRING" id="41875.K8FDP9"/>
<dbReference type="InterPro" id="IPR004087">
    <property type="entry name" value="KH_dom"/>
</dbReference>
<keyword evidence="7 10" id="KW-0694">RNA-binding</keyword>
<dbReference type="GO" id="GO:0003729">
    <property type="term" value="F:mRNA binding"/>
    <property type="evidence" value="ECO:0007669"/>
    <property type="project" value="TreeGrafter"/>
</dbReference>
<evidence type="ECO:0000256" key="7">
    <source>
        <dbReference type="ARBA" id="ARBA00022884"/>
    </source>
</evidence>
<dbReference type="Gene3D" id="4.10.60.10">
    <property type="entry name" value="Zinc finger, CCHC-type"/>
    <property type="match status" value="1"/>
</dbReference>
<keyword evidence="6 11" id="KW-0862">Zinc</keyword>
<dbReference type="SUPFAM" id="SSF57756">
    <property type="entry name" value="Retrovirus zinc finger-like domains"/>
    <property type="match status" value="1"/>
</dbReference>
<organism evidence="15 16">
    <name type="scientific">Bathycoccus prasinos</name>
    <dbReference type="NCBI Taxonomy" id="41875"/>
    <lineage>
        <taxon>Eukaryota</taxon>
        <taxon>Viridiplantae</taxon>
        <taxon>Chlorophyta</taxon>
        <taxon>Mamiellophyceae</taxon>
        <taxon>Mamiellales</taxon>
        <taxon>Bathycoccaceae</taxon>
        <taxon>Bathycoccus</taxon>
    </lineage>
</organism>
<evidence type="ECO:0000256" key="6">
    <source>
        <dbReference type="ARBA" id="ARBA00022833"/>
    </source>
</evidence>
<dbReference type="GO" id="GO:0048024">
    <property type="term" value="P:regulation of mRNA splicing, via spliceosome"/>
    <property type="evidence" value="ECO:0007669"/>
    <property type="project" value="TreeGrafter"/>
</dbReference>
<evidence type="ECO:0000259" key="14">
    <source>
        <dbReference type="SMART" id="SM00343"/>
    </source>
</evidence>
<dbReference type="SMART" id="SM00343">
    <property type="entry name" value="ZnF_C2HC"/>
    <property type="match status" value="2"/>
</dbReference>
<feature type="domain" description="K Homology" evidence="13">
    <location>
        <begin position="258"/>
        <end position="349"/>
    </location>
</feature>
<name>K8FDP9_9CHLO</name>
<accession>K8FDP9</accession>
<evidence type="ECO:0000313" key="15">
    <source>
        <dbReference type="EMBL" id="CCO20668.1"/>
    </source>
</evidence>
<dbReference type="InterPro" id="IPR045071">
    <property type="entry name" value="BBP-like"/>
</dbReference>
<dbReference type="InterPro" id="IPR047086">
    <property type="entry name" value="SF1-HH_sf"/>
</dbReference>
<gene>
    <name evidence="15" type="ordered locus">Bathy18g01380</name>
</gene>
<evidence type="ECO:0000256" key="3">
    <source>
        <dbReference type="ARBA" id="ARBA00022664"/>
    </source>
</evidence>
<dbReference type="InterPro" id="IPR036875">
    <property type="entry name" value="Znf_CCHC_sf"/>
</dbReference>